<dbReference type="OrthoDB" id="74360at2759"/>
<name>W3XC94_PESFW</name>
<evidence type="ECO:0000256" key="1">
    <source>
        <dbReference type="ARBA" id="ARBA00010139"/>
    </source>
</evidence>
<keyword evidence="2" id="KW-0285">Flavoprotein</keyword>
<dbReference type="InterPro" id="IPR051209">
    <property type="entry name" value="FAD-bind_Monooxygenase_sf"/>
</dbReference>
<dbReference type="eggNOG" id="KOG1399">
    <property type="taxonomic scope" value="Eukaryota"/>
</dbReference>
<feature type="region of interest" description="Disordered" evidence="5">
    <location>
        <begin position="1"/>
        <end position="21"/>
    </location>
</feature>
<dbReference type="GeneID" id="19270559"/>
<dbReference type="Proteomes" id="UP000030651">
    <property type="component" value="Unassembled WGS sequence"/>
</dbReference>
<dbReference type="OMA" id="CTCDIPS"/>
<comment type="similarity">
    <text evidence="1">Belongs to the FAD-binding monooxygenase family.</text>
</comment>
<dbReference type="GO" id="GO:0050660">
    <property type="term" value="F:flavin adenine dinucleotide binding"/>
    <property type="evidence" value="ECO:0007669"/>
    <property type="project" value="InterPro"/>
</dbReference>
<dbReference type="GO" id="GO:0050661">
    <property type="term" value="F:NADP binding"/>
    <property type="evidence" value="ECO:0007669"/>
    <property type="project" value="InterPro"/>
</dbReference>
<evidence type="ECO:0000313" key="7">
    <source>
        <dbReference type="Proteomes" id="UP000030651"/>
    </source>
</evidence>
<gene>
    <name evidence="6" type="ORF">PFICI_05546</name>
</gene>
<organism evidence="6 7">
    <name type="scientific">Pestalotiopsis fici (strain W106-1 / CGMCC3.15140)</name>
    <dbReference type="NCBI Taxonomy" id="1229662"/>
    <lineage>
        <taxon>Eukaryota</taxon>
        <taxon>Fungi</taxon>
        <taxon>Dikarya</taxon>
        <taxon>Ascomycota</taxon>
        <taxon>Pezizomycotina</taxon>
        <taxon>Sordariomycetes</taxon>
        <taxon>Xylariomycetidae</taxon>
        <taxon>Amphisphaeriales</taxon>
        <taxon>Sporocadaceae</taxon>
        <taxon>Pestalotiopsis</taxon>
    </lineage>
</organism>
<dbReference type="RefSeq" id="XP_007832318.1">
    <property type="nucleotide sequence ID" value="XM_007834127.1"/>
</dbReference>
<dbReference type="SUPFAM" id="SSF51905">
    <property type="entry name" value="FAD/NAD(P)-binding domain"/>
    <property type="match status" value="3"/>
</dbReference>
<dbReference type="InterPro" id="IPR020946">
    <property type="entry name" value="Flavin_mOase-like"/>
</dbReference>
<evidence type="ECO:0000256" key="3">
    <source>
        <dbReference type="ARBA" id="ARBA00022827"/>
    </source>
</evidence>
<protein>
    <recommendedName>
        <fullName evidence="8">Sterigmatocystin biosynthesis monooxygenase stcW</fullName>
    </recommendedName>
</protein>
<accession>W3XC94</accession>
<evidence type="ECO:0000256" key="4">
    <source>
        <dbReference type="ARBA" id="ARBA00023002"/>
    </source>
</evidence>
<dbReference type="HOGENOM" id="CLU_006937_6_1_1"/>
<dbReference type="PANTHER" id="PTHR42877">
    <property type="entry name" value="L-ORNITHINE N(5)-MONOOXYGENASE-RELATED"/>
    <property type="match status" value="1"/>
</dbReference>
<dbReference type="InterPro" id="IPR036188">
    <property type="entry name" value="FAD/NAD-bd_sf"/>
</dbReference>
<sequence>MPSARAMEISGAPDPGYIPPSDAAHDNTWYNQDFDGYRISEHPLFEKRRLRVVCVGAGATGLQLAYKAERALEEVDLQIYEKNADVGGTWLENRYPGCACDIPSHAYHFTWARNPDWTSYYSSSEEIWRYFKDVAVRFDLEKYVKLNTSVRSATWDEYEGKWHLEISSSNGSDFIDSCDILISASGILNSWKYPNIPGLDEFGGKLMHSAQWDESYVFDDNVRVAVIGGGSSGVQIIPSLQPKVQKLVAFLRSPVWVTTGFGAKHAAPGGTNFDYSEEQKGAFREDQSLHLKYCRDVEGELNKRFNLMHLHSEDQRSSRKLIADIMADKINDEALTKRMVPDFALGCRRMTPGSGYLESLTKPNVEVVHESVVRLTRTGVVDAAGVEHEVDVVVCATGFDTSFAPHFKVTGRHNADIARQLGDFPRGYLGMAVASTPHISLMLGPNSPVSHGSILPIMEWATRYIFQIITKMQTENIKAVEPKSKAVKEYYNHTHELMKRLGWSSPCRSWFKNGKIHGPVTAIYPGSRLHWFEMLKNVRWEDYEIDYITENRFQFMGNGFSQTECDPAGDPVWYFDDPFTKI</sequence>
<dbReference type="GO" id="GO:0004499">
    <property type="term" value="F:N,N-dimethylaniline monooxygenase activity"/>
    <property type="evidence" value="ECO:0007669"/>
    <property type="project" value="InterPro"/>
</dbReference>
<reference evidence="7" key="1">
    <citation type="journal article" date="2015" name="BMC Genomics">
        <title>Genomic and transcriptomic analysis of the endophytic fungus Pestalotiopsis fici reveals its lifestyle and high potential for synthesis of natural products.</title>
        <authorList>
            <person name="Wang X."/>
            <person name="Zhang X."/>
            <person name="Liu L."/>
            <person name="Xiang M."/>
            <person name="Wang W."/>
            <person name="Sun X."/>
            <person name="Che Y."/>
            <person name="Guo L."/>
            <person name="Liu G."/>
            <person name="Guo L."/>
            <person name="Wang C."/>
            <person name="Yin W.B."/>
            <person name="Stadler M."/>
            <person name="Zhang X."/>
            <person name="Liu X."/>
        </authorList>
    </citation>
    <scope>NUCLEOTIDE SEQUENCE [LARGE SCALE GENOMIC DNA]</scope>
    <source>
        <strain evidence="7">W106-1 / CGMCC3.15140</strain>
    </source>
</reference>
<keyword evidence="7" id="KW-1185">Reference proteome</keyword>
<dbReference type="PRINTS" id="PR00368">
    <property type="entry name" value="FADPNR"/>
</dbReference>
<dbReference type="Pfam" id="PF00743">
    <property type="entry name" value="FMO-like"/>
    <property type="match status" value="1"/>
</dbReference>
<dbReference type="PANTHER" id="PTHR42877:SF7">
    <property type="entry name" value="FLAVIN-BINDING MONOOXYGENASE-RELATED"/>
    <property type="match status" value="1"/>
</dbReference>
<dbReference type="Gene3D" id="3.50.50.60">
    <property type="entry name" value="FAD/NAD(P)-binding domain"/>
    <property type="match status" value="2"/>
</dbReference>
<proteinExistence type="inferred from homology"/>
<keyword evidence="3" id="KW-0274">FAD</keyword>
<dbReference type="InParanoid" id="W3XC94"/>
<dbReference type="KEGG" id="pfy:PFICI_05546"/>
<dbReference type="AlphaFoldDB" id="W3XC94"/>
<evidence type="ECO:0000256" key="2">
    <source>
        <dbReference type="ARBA" id="ARBA00022630"/>
    </source>
</evidence>
<evidence type="ECO:0000313" key="6">
    <source>
        <dbReference type="EMBL" id="ETS83670.1"/>
    </source>
</evidence>
<keyword evidence="4" id="KW-0560">Oxidoreductase</keyword>
<evidence type="ECO:0000256" key="5">
    <source>
        <dbReference type="SAM" id="MobiDB-lite"/>
    </source>
</evidence>
<dbReference type="EMBL" id="KI912111">
    <property type="protein sequence ID" value="ETS83670.1"/>
    <property type="molecule type" value="Genomic_DNA"/>
</dbReference>
<evidence type="ECO:0008006" key="8">
    <source>
        <dbReference type="Google" id="ProtNLM"/>
    </source>
</evidence>